<dbReference type="Proteomes" id="UP000199081">
    <property type="component" value="Unassembled WGS sequence"/>
</dbReference>
<accession>A0A1H7MYC9</accession>
<reference evidence="2" key="1">
    <citation type="submission" date="2016-10" db="EMBL/GenBank/DDBJ databases">
        <authorList>
            <person name="Varghese N."/>
            <person name="Submissions S."/>
        </authorList>
    </citation>
    <scope>NUCLEOTIDE SEQUENCE [LARGE SCALE GENOMIC DNA]</scope>
    <source>
        <strain evidence="2">DSM 19183</strain>
    </source>
</reference>
<dbReference type="EMBL" id="FNZU01000013">
    <property type="protein sequence ID" value="SEL15715.1"/>
    <property type="molecule type" value="Genomic_DNA"/>
</dbReference>
<protein>
    <submittedName>
        <fullName evidence="1">Uncharacterized protein</fullName>
    </submittedName>
</protein>
<organism evidence="1 2">
    <name type="scientific">Alkalibacterium pelagium</name>
    <dbReference type="NCBI Taxonomy" id="426702"/>
    <lineage>
        <taxon>Bacteria</taxon>
        <taxon>Bacillati</taxon>
        <taxon>Bacillota</taxon>
        <taxon>Bacilli</taxon>
        <taxon>Lactobacillales</taxon>
        <taxon>Carnobacteriaceae</taxon>
        <taxon>Alkalibacterium</taxon>
    </lineage>
</organism>
<evidence type="ECO:0000313" key="2">
    <source>
        <dbReference type="Proteomes" id="UP000199081"/>
    </source>
</evidence>
<dbReference type="AlphaFoldDB" id="A0A1H7MYC9"/>
<feature type="non-terminal residue" evidence="1">
    <location>
        <position position="62"/>
    </location>
</feature>
<proteinExistence type="predicted"/>
<keyword evidence="2" id="KW-1185">Reference proteome</keyword>
<name>A0A1H7MYC9_9LACT</name>
<sequence length="62" mass="7250">MSTLQEKQLQFNPHLVMSNDGGQLSNDSGLLLLFEFFHKIKFKELVNELLHIDDSRNYCTHD</sequence>
<gene>
    <name evidence="1" type="ORF">SAMN04488099_1131</name>
</gene>
<evidence type="ECO:0000313" key="1">
    <source>
        <dbReference type="EMBL" id="SEL15715.1"/>
    </source>
</evidence>